<dbReference type="GO" id="GO:0045669">
    <property type="term" value="P:positive regulation of osteoblast differentiation"/>
    <property type="evidence" value="ECO:0007669"/>
    <property type="project" value="UniProtKB-ARBA"/>
</dbReference>
<dbReference type="GO" id="GO:0002062">
    <property type="term" value="P:chondrocyte differentiation"/>
    <property type="evidence" value="ECO:0007669"/>
    <property type="project" value="TreeGrafter"/>
</dbReference>
<proteinExistence type="predicted"/>
<dbReference type="GO" id="GO:0005654">
    <property type="term" value="C:nucleoplasm"/>
    <property type="evidence" value="ECO:0007669"/>
    <property type="project" value="UniProtKB-ARBA"/>
</dbReference>
<feature type="binding site" evidence="15">
    <location>
        <position position="110"/>
    </location>
    <ligand>
        <name>chloride</name>
        <dbReference type="ChEBI" id="CHEBI:17996"/>
        <label>1</label>
    </ligand>
</feature>
<evidence type="ECO:0000256" key="9">
    <source>
        <dbReference type="ARBA" id="ARBA00023015"/>
    </source>
</evidence>
<dbReference type="InterPro" id="IPR013524">
    <property type="entry name" value="Runt_dom"/>
</dbReference>
<dbReference type="Proteomes" id="UP000694427">
    <property type="component" value="Unplaced"/>
</dbReference>
<keyword evidence="10 14" id="KW-0238">DNA-binding</keyword>
<organism evidence="18 20">
    <name type="scientific">Cyprinus carpio</name>
    <name type="common">Common carp</name>
    <dbReference type="NCBI Taxonomy" id="7962"/>
    <lineage>
        <taxon>Eukaryota</taxon>
        <taxon>Metazoa</taxon>
        <taxon>Chordata</taxon>
        <taxon>Craniata</taxon>
        <taxon>Vertebrata</taxon>
        <taxon>Euteleostomi</taxon>
        <taxon>Actinopterygii</taxon>
        <taxon>Neopterygii</taxon>
        <taxon>Teleostei</taxon>
        <taxon>Ostariophysi</taxon>
        <taxon>Cypriniformes</taxon>
        <taxon>Cyprinidae</taxon>
        <taxon>Cyprininae</taxon>
        <taxon>Cyprinus</taxon>
    </lineage>
</organism>
<dbReference type="InterPro" id="IPR008967">
    <property type="entry name" value="p53-like_TF_DNA-bd_sf"/>
</dbReference>
<feature type="compositionally biased region" description="Low complexity" evidence="16">
    <location>
        <begin position="7"/>
        <end position="19"/>
    </location>
</feature>
<dbReference type="GO" id="GO:0030097">
    <property type="term" value="P:hemopoiesis"/>
    <property type="evidence" value="ECO:0007669"/>
    <property type="project" value="TreeGrafter"/>
</dbReference>
<dbReference type="PROSITE" id="PS51062">
    <property type="entry name" value="RUNT"/>
    <property type="match status" value="1"/>
</dbReference>
<dbReference type="Pfam" id="PF00853">
    <property type="entry name" value="Runt"/>
    <property type="match status" value="1"/>
</dbReference>
<dbReference type="GO" id="GO:0045892">
    <property type="term" value="P:negative regulation of DNA-templated transcription"/>
    <property type="evidence" value="ECO:0007669"/>
    <property type="project" value="UniProtKB-ARBA"/>
</dbReference>
<evidence type="ECO:0000256" key="8">
    <source>
        <dbReference type="ARBA" id="ARBA00022843"/>
    </source>
</evidence>
<dbReference type="GO" id="GO:0000981">
    <property type="term" value="F:DNA-binding transcription factor activity, RNA polymerase II-specific"/>
    <property type="evidence" value="ECO:0007669"/>
    <property type="project" value="TreeGrafter"/>
</dbReference>
<evidence type="ECO:0000313" key="19">
    <source>
        <dbReference type="Proteomes" id="UP000694427"/>
    </source>
</evidence>
<dbReference type="PANTHER" id="PTHR11950:SF7">
    <property type="entry name" value="RUNT-RELATED TRANSCRIPTION FACTOR 2"/>
    <property type="match status" value="1"/>
</dbReference>
<dbReference type="GO" id="GO:0045944">
    <property type="term" value="P:positive regulation of transcription by RNA polymerase II"/>
    <property type="evidence" value="ECO:0007669"/>
    <property type="project" value="UniProtKB-ARBA"/>
</dbReference>
<feature type="domain" description="Runt" evidence="17">
    <location>
        <begin position="48"/>
        <end position="176"/>
    </location>
</feature>
<evidence type="ECO:0000313" key="20">
    <source>
        <dbReference type="Proteomes" id="UP000694700"/>
    </source>
</evidence>
<evidence type="ECO:0000256" key="1">
    <source>
        <dbReference type="ARBA" id="ARBA00004123"/>
    </source>
</evidence>
<dbReference type="InterPro" id="IPR027384">
    <property type="entry name" value="Runx_central_dom_sf"/>
</dbReference>
<dbReference type="Gene3D" id="2.60.40.720">
    <property type="match status" value="1"/>
</dbReference>
<dbReference type="AlphaFoldDB" id="A0A8C1SCJ6"/>
<accession>A0A8C1SCJ6</accession>
<feature type="region of interest" description="Disordered" evidence="16">
    <location>
        <begin position="209"/>
        <end position="241"/>
    </location>
</feature>
<evidence type="ECO:0000259" key="17">
    <source>
        <dbReference type="PROSITE" id="PS51062"/>
    </source>
</evidence>
<dbReference type="InterPro" id="IPR016554">
    <property type="entry name" value="TF_Runt-rel_RUNX"/>
</dbReference>
<keyword evidence="5" id="KW-1017">Isopeptide bond</keyword>
<reference evidence="18" key="1">
    <citation type="submission" date="2025-05" db="UniProtKB">
        <authorList>
            <consortium name="Ensembl"/>
        </authorList>
    </citation>
    <scope>IDENTIFICATION</scope>
</reference>
<evidence type="ECO:0000256" key="14">
    <source>
        <dbReference type="PIRNR" id="PIRNR009374"/>
    </source>
</evidence>
<dbReference type="FunFam" id="2.60.40.720:FF:000001">
    <property type="entry name" value="Runt-related transcription factor"/>
    <property type="match status" value="1"/>
</dbReference>
<keyword evidence="8" id="KW-0832">Ubl conjugation</keyword>
<feature type="binding site" evidence="15">
    <location>
        <position position="137"/>
    </location>
    <ligand>
        <name>chloride</name>
        <dbReference type="ChEBI" id="CHEBI:17996"/>
        <label>2</label>
    </ligand>
</feature>
<evidence type="ECO:0000256" key="6">
    <source>
        <dbReference type="ARBA" id="ARBA00022553"/>
    </source>
</evidence>
<dbReference type="Ensembl" id="ENSCCRT00015006272.1">
    <property type="protein sequence ID" value="ENSCCRP00015006035.1"/>
    <property type="gene ID" value="ENSCCRG00015003042.1"/>
</dbReference>
<dbReference type="PIRSF" id="PIRSF009374">
    <property type="entry name" value="TF_Runt-rel_RUNX"/>
    <property type="match status" value="1"/>
</dbReference>
<dbReference type="Pfam" id="PF08504">
    <property type="entry name" value="RunxI"/>
    <property type="match status" value="1"/>
</dbReference>
<evidence type="ECO:0000256" key="5">
    <source>
        <dbReference type="ARBA" id="ARBA00022499"/>
    </source>
</evidence>
<dbReference type="InterPro" id="IPR012346">
    <property type="entry name" value="p53/RUNT-type_TF_DNA-bd_sf"/>
</dbReference>
<dbReference type="SUPFAM" id="SSF49417">
    <property type="entry name" value="p53-like transcription factors"/>
    <property type="match status" value="1"/>
</dbReference>
<dbReference type="GO" id="GO:0005524">
    <property type="term" value="F:ATP binding"/>
    <property type="evidence" value="ECO:0007669"/>
    <property type="project" value="InterPro"/>
</dbReference>
<dbReference type="InterPro" id="IPR000040">
    <property type="entry name" value="AML1_Runt"/>
</dbReference>
<dbReference type="GO" id="GO:0000978">
    <property type="term" value="F:RNA polymerase II cis-regulatory region sequence-specific DNA binding"/>
    <property type="evidence" value="ECO:0007669"/>
    <property type="project" value="TreeGrafter"/>
</dbReference>
<name>A0A8C1SCJ6_CYPCA</name>
<evidence type="ECO:0000256" key="3">
    <source>
        <dbReference type="ARBA" id="ARBA00022481"/>
    </source>
</evidence>
<evidence type="ECO:0000256" key="2">
    <source>
        <dbReference type="ARBA" id="ARBA00004496"/>
    </source>
</evidence>
<evidence type="ECO:0000256" key="4">
    <source>
        <dbReference type="ARBA" id="ARBA00022490"/>
    </source>
</evidence>
<dbReference type="PRINTS" id="PR00967">
    <property type="entry name" value="ONCOGENEAML1"/>
</dbReference>
<dbReference type="GO" id="GO:0009653">
    <property type="term" value="P:anatomical structure morphogenesis"/>
    <property type="evidence" value="ECO:0007669"/>
    <property type="project" value="UniProtKB-ARBA"/>
</dbReference>
<comment type="subcellular location">
    <subcellularLocation>
        <location evidence="2">Cytoplasm</location>
    </subcellularLocation>
    <subcellularLocation>
        <location evidence="1 14">Nucleus</location>
    </subcellularLocation>
</comment>
<accession>A0A8C0Y7E0</accession>
<dbReference type="Ensembl" id="ENSCCRT00010009957.1">
    <property type="protein sequence ID" value="ENSCCRP00010009154.1"/>
    <property type="gene ID" value="ENSCCRG00010003743.1"/>
</dbReference>
<feature type="binding site" evidence="15">
    <location>
        <position position="168"/>
    </location>
    <ligand>
        <name>chloride</name>
        <dbReference type="ChEBI" id="CHEBI:17996"/>
        <label>2</label>
    </ligand>
</feature>
<evidence type="ECO:0000256" key="7">
    <source>
        <dbReference type="ARBA" id="ARBA00022782"/>
    </source>
</evidence>
<dbReference type="FunFam" id="4.10.770.10:FF:000001">
    <property type="entry name" value="Runt-related transcription factor"/>
    <property type="match status" value="1"/>
</dbReference>
<dbReference type="GO" id="GO:0001649">
    <property type="term" value="P:osteoblast differentiation"/>
    <property type="evidence" value="ECO:0007669"/>
    <property type="project" value="UniProtKB-ARBA"/>
</dbReference>
<feature type="compositionally biased region" description="Basic and acidic residues" evidence="16">
    <location>
        <begin position="390"/>
        <end position="399"/>
    </location>
</feature>
<dbReference type="GO" id="GO:0030182">
    <property type="term" value="P:neuron differentiation"/>
    <property type="evidence" value="ECO:0007669"/>
    <property type="project" value="TreeGrafter"/>
</dbReference>
<evidence type="ECO:0000313" key="18">
    <source>
        <dbReference type="Ensembl" id="ENSCCRP00015006035.1"/>
    </source>
</evidence>
<dbReference type="Gene3D" id="4.10.770.10">
    <property type="entry name" value="Signal Protein Aml-1b, Chain A, domain 3"/>
    <property type="match status" value="1"/>
</dbReference>
<keyword evidence="4" id="KW-0963">Cytoplasm</keyword>
<feature type="compositionally biased region" description="Polar residues" evidence="16">
    <location>
        <begin position="209"/>
        <end position="240"/>
    </location>
</feature>
<dbReference type="GO" id="GO:0060429">
    <property type="term" value="P:epithelium development"/>
    <property type="evidence" value="ECO:0007669"/>
    <property type="project" value="UniProtKB-ARBA"/>
</dbReference>
<keyword evidence="6" id="KW-0597">Phosphoprotein</keyword>
<keyword evidence="19" id="KW-1185">Reference proteome</keyword>
<keyword evidence="11 14" id="KW-0804">Transcription</keyword>
<dbReference type="InterPro" id="IPR013711">
    <property type="entry name" value="RunxI_C_dom"/>
</dbReference>
<sequence length="399" mass="43751">MRIPVDPSTSRRFSPPSSSLQPVAGKMSDAQQEPNAALPRLRQHDNRTMVEIIADHPAELVRTDSPNFLCSVLPSHWRCNKTLPVAFKVVALGDVSDGTVVTVMAGNDENYSAELRNASAVMKNQVARFNDLRFVGRSGRGKSFTLTITVFTNPPQVATYHRAIKVTVDGPREPRRHRQKLEDPPKPPLFSERLSELERLRQTTMRVAVQTQSPRPSLNATPNSFNPQGQTQISGTSDLSPFSADPRQFERQFPGLSSLTDTRFPSPRMHYPATFTYTPTPVTSGMSLGMSSTTHYHTYLPPPYPGSTQNQSGPFQTSSTPYLYYGASSGSYQFSMVPGGDRSPSRMLPPCTSASTGSTLINPNLPNQTDGGDADGSHSSSPTVLNSSGRMDESVWRPY</sequence>
<evidence type="ECO:0000256" key="16">
    <source>
        <dbReference type="SAM" id="MobiDB-lite"/>
    </source>
</evidence>
<protein>
    <recommendedName>
        <fullName evidence="14">Runt-related transcription factor</fullName>
    </recommendedName>
</protein>
<evidence type="ECO:0000256" key="15">
    <source>
        <dbReference type="PIRSR" id="PIRSR009374-1"/>
    </source>
</evidence>
<comment type="subunit">
    <text evidence="13">Interacts with DDX5.</text>
</comment>
<keyword evidence="7" id="KW-0221">Differentiation</keyword>
<dbReference type="GO" id="GO:0007178">
    <property type="term" value="P:cell surface receptor protein serine/threonine kinase signaling pathway"/>
    <property type="evidence" value="ECO:0007669"/>
    <property type="project" value="UniProtKB-ARBA"/>
</dbReference>
<feature type="binding site" evidence="15">
    <location>
        <position position="114"/>
    </location>
    <ligand>
        <name>chloride</name>
        <dbReference type="ChEBI" id="CHEBI:17996"/>
        <label>1</label>
    </ligand>
</feature>
<feature type="region of interest" description="Disordered" evidence="16">
    <location>
        <begin position="169"/>
        <end position="190"/>
    </location>
</feature>
<dbReference type="Proteomes" id="UP000694700">
    <property type="component" value="Unplaced"/>
</dbReference>
<evidence type="ECO:0000256" key="11">
    <source>
        <dbReference type="ARBA" id="ARBA00023163"/>
    </source>
</evidence>
<feature type="compositionally biased region" description="Polar residues" evidence="16">
    <location>
        <begin position="352"/>
        <end position="369"/>
    </location>
</feature>
<evidence type="ECO:0000256" key="12">
    <source>
        <dbReference type="ARBA" id="ARBA00023242"/>
    </source>
</evidence>
<dbReference type="PANTHER" id="PTHR11950">
    <property type="entry name" value="RUNT RELATED"/>
    <property type="match status" value="1"/>
</dbReference>
<keyword evidence="12" id="KW-0539">Nucleus</keyword>
<evidence type="ECO:0000256" key="10">
    <source>
        <dbReference type="ARBA" id="ARBA00023125"/>
    </source>
</evidence>
<dbReference type="GO" id="GO:0005829">
    <property type="term" value="C:cytosol"/>
    <property type="evidence" value="ECO:0007669"/>
    <property type="project" value="UniProtKB-ARBA"/>
</dbReference>
<keyword evidence="9 14" id="KW-0805">Transcription regulation</keyword>
<evidence type="ECO:0000256" key="13">
    <source>
        <dbReference type="ARBA" id="ARBA00061835"/>
    </source>
</evidence>
<feature type="region of interest" description="Disordered" evidence="16">
    <location>
        <begin position="337"/>
        <end position="399"/>
    </location>
</feature>
<feature type="region of interest" description="Disordered" evidence="16">
    <location>
        <begin position="1"/>
        <end position="34"/>
    </location>
</feature>
<keyword evidence="3" id="KW-0488">Methylation</keyword>